<evidence type="ECO:0000313" key="2">
    <source>
        <dbReference type="EMBL" id="MFM1722162.1"/>
    </source>
</evidence>
<evidence type="ECO:0000313" key="3">
    <source>
        <dbReference type="Proteomes" id="UP001629745"/>
    </source>
</evidence>
<comment type="caution">
    <text evidence="2">The sequence shown here is derived from an EMBL/GenBank/DDBJ whole genome shotgun (WGS) entry which is preliminary data.</text>
</comment>
<protein>
    <submittedName>
        <fullName evidence="2">Uncharacterized protein</fullName>
    </submittedName>
</protein>
<feature type="region of interest" description="Disordered" evidence="1">
    <location>
        <begin position="1"/>
        <end position="49"/>
    </location>
</feature>
<reference evidence="2 3" key="1">
    <citation type="submission" date="2023-11" db="EMBL/GenBank/DDBJ databases">
        <authorList>
            <person name="Val-Calvo J."/>
            <person name="Scortti M."/>
            <person name="Vazquez-Boland J."/>
        </authorList>
    </citation>
    <scope>NUCLEOTIDE SEQUENCE [LARGE SCALE GENOMIC DNA]</scope>
    <source>
        <strain evidence="2 3">PAM 2766</strain>
    </source>
</reference>
<keyword evidence="3" id="KW-1185">Reference proteome</keyword>
<organism evidence="2 3">
    <name type="scientific">Rhodococcus parequi</name>
    <dbReference type="NCBI Taxonomy" id="3137122"/>
    <lineage>
        <taxon>Bacteria</taxon>
        <taxon>Bacillati</taxon>
        <taxon>Actinomycetota</taxon>
        <taxon>Actinomycetes</taxon>
        <taxon>Mycobacteriales</taxon>
        <taxon>Nocardiaceae</taxon>
        <taxon>Rhodococcus</taxon>
    </lineage>
</organism>
<gene>
    <name evidence="2" type="ORF">ABEU20_000713</name>
</gene>
<sequence length="49" mass="5286">MEWSGSDRTRLHSFDSAGVVPAHRGRQGDGAGMNDSSSVRVSGRRQLVD</sequence>
<name>A0ABW9FAB9_9NOCA</name>
<dbReference type="EMBL" id="JBDLNV010000001">
    <property type="protein sequence ID" value="MFM1722162.1"/>
    <property type="molecule type" value="Genomic_DNA"/>
</dbReference>
<evidence type="ECO:0000256" key="1">
    <source>
        <dbReference type="SAM" id="MobiDB-lite"/>
    </source>
</evidence>
<proteinExistence type="predicted"/>
<accession>A0ABW9FAB9</accession>
<dbReference type="Proteomes" id="UP001629745">
    <property type="component" value="Unassembled WGS sequence"/>
</dbReference>
<feature type="compositionally biased region" description="Basic and acidic residues" evidence="1">
    <location>
        <begin position="1"/>
        <end position="13"/>
    </location>
</feature>
<dbReference type="RefSeq" id="WP_420162741.1">
    <property type="nucleotide sequence ID" value="NZ_JBDLNV010000001.1"/>
</dbReference>